<dbReference type="PIRSF" id="PIRSF004789">
    <property type="entry name" value="DR1281"/>
    <property type="match status" value="1"/>
</dbReference>
<gene>
    <name evidence="1" type="ORF">JBF11_02525</name>
</gene>
<dbReference type="SUPFAM" id="SSF56300">
    <property type="entry name" value="Metallo-dependent phosphatases"/>
    <property type="match status" value="1"/>
</dbReference>
<evidence type="ECO:0000313" key="2">
    <source>
        <dbReference type="Proteomes" id="UP001058120"/>
    </source>
</evidence>
<evidence type="ECO:0000313" key="1">
    <source>
        <dbReference type="EMBL" id="UWX06212.1"/>
    </source>
</evidence>
<dbReference type="Gene3D" id="3.60.21.10">
    <property type="match status" value="1"/>
</dbReference>
<dbReference type="InterPro" id="IPR029052">
    <property type="entry name" value="Metallo-depent_PP-like"/>
</dbReference>
<sequence length="271" mass="29542">MRVLALGDICGSIGRQAVRSRIPYLKEELNIDFVIANGENSAGGVGITTSTINELLNAKIDCITGGNHSWKNREVYGKFESEQRVLRPKNYPEPAPGRGANIFILPDGRKIAVLNIEGTTFMDALPCPFQAAFDFVNSLDDEIIFRFVDFHAEATSEKKSMGFALDGKVSAVFGTHTHVQTADAQILPNGTAYMTDLGMCGVEQSCLGMSFESVLPRFLTKRPSSFQRAVGQGALNGLLMELDDKTGMALSVELFRENAPRTKAAILNTEE</sequence>
<dbReference type="Proteomes" id="UP001058120">
    <property type="component" value="Chromosome"/>
</dbReference>
<dbReference type="EMBL" id="CP065938">
    <property type="protein sequence ID" value="UWX06212.1"/>
    <property type="molecule type" value="Genomic_DNA"/>
</dbReference>
<dbReference type="Pfam" id="PF13277">
    <property type="entry name" value="YmdB"/>
    <property type="match status" value="1"/>
</dbReference>
<name>A0ABY5Y1Z3_9BACT</name>
<organism evidence="1 2">
    <name type="scientific">Taurinivorans muris</name>
    <dbReference type="NCBI Taxonomy" id="2787751"/>
    <lineage>
        <taxon>Bacteria</taxon>
        <taxon>Pseudomonadati</taxon>
        <taxon>Thermodesulfobacteriota</taxon>
        <taxon>Desulfovibrionia</taxon>
        <taxon>Desulfovibrionales</taxon>
        <taxon>Desulfovibrionaceae</taxon>
        <taxon>Taurinivorans</taxon>
    </lineage>
</organism>
<reference evidence="1" key="1">
    <citation type="submission" date="2020-12" db="EMBL/GenBank/DDBJ databases">
        <title>Taurinivorans muris gen. nov., sp. nov., fundamental and realized metabolic niche of a ubiquitous sulfidogenic bacterium in the murine intestine.</title>
        <authorList>
            <person name="Ye H."/>
            <person name="Hanson B.T."/>
            <person name="Loy A."/>
        </authorList>
    </citation>
    <scope>NUCLEOTIDE SEQUENCE</scope>
    <source>
        <strain evidence="1">LT0009</strain>
    </source>
</reference>
<keyword evidence="2" id="KW-1185">Reference proteome</keyword>
<accession>A0ABY5Y1Z3</accession>
<dbReference type="PANTHER" id="PTHR36303:SF1">
    <property type="entry name" value="2',3'-CYCLIC-NUCLEOTIDE 2'-PHOSPHODIESTERASE"/>
    <property type="match status" value="1"/>
</dbReference>
<dbReference type="PANTHER" id="PTHR36303">
    <property type="entry name" value="2',3'-CYCLIC-NUCLEOTIDE 2'-PHOSPHODIESTERASE"/>
    <property type="match status" value="1"/>
</dbReference>
<dbReference type="InterPro" id="IPR005235">
    <property type="entry name" value="YmdB-like"/>
</dbReference>
<dbReference type="RefSeq" id="WP_334315814.1">
    <property type="nucleotide sequence ID" value="NZ_CP065938.1"/>
</dbReference>
<protein>
    <submittedName>
        <fullName evidence="1">YmdB family metallophosphoesterase</fullName>
    </submittedName>
</protein>
<proteinExistence type="predicted"/>